<dbReference type="PANTHER" id="PTHR36118">
    <property type="entry name" value="ION-TRANSLOCATING OXIDOREDUCTASE COMPLEX SUBUNIT G"/>
    <property type="match status" value="1"/>
</dbReference>
<accession>A0A1W1CSM0</accession>
<protein>
    <recommendedName>
        <fullName evidence="2">FMN-binding domain-containing protein</fullName>
    </recommendedName>
</protein>
<organism evidence="1">
    <name type="scientific">hydrothermal vent metagenome</name>
    <dbReference type="NCBI Taxonomy" id="652676"/>
    <lineage>
        <taxon>unclassified sequences</taxon>
        <taxon>metagenomes</taxon>
        <taxon>ecological metagenomes</taxon>
    </lineage>
</organism>
<dbReference type="InterPro" id="IPR010209">
    <property type="entry name" value="Ion_transpt_RnfG/RsxG"/>
</dbReference>
<dbReference type="GO" id="GO:0005886">
    <property type="term" value="C:plasma membrane"/>
    <property type="evidence" value="ECO:0007669"/>
    <property type="project" value="InterPro"/>
</dbReference>
<dbReference type="EMBL" id="FPHF01000108">
    <property type="protein sequence ID" value="SFV68692.1"/>
    <property type="molecule type" value="Genomic_DNA"/>
</dbReference>
<dbReference type="AlphaFoldDB" id="A0A1W1CSM0"/>
<gene>
    <name evidence="1" type="ORF">MNB_SM-4-1576</name>
</gene>
<evidence type="ECO:0000313" key="1">
    <source>
        <dbReference type="EMBL" id="SFV68692.1"/>
    </source>
</evidence>
<name>A0A1W1CSM0_9ZZZZ</name>
<dbReference type="GO" id="GO:0022900">
    <property type="term" value="P:electron transport chain"/>
    <property type="evidence" value="ECO:0007669"/>
    <property type="project" value="InterPro"/>
</dbReference>
<proteinExistence type="predicted"/>
<sequence length="174" mass="19746">MKTIFTILLFFTFNTLQAQMLISPIDAMKEAYDLNATVTKKNILLSNAKYKNIQNNSKTKLTTKIYRIFTAKKDGNILGYGVLVSRKVRSKNGVVLYFIKNNKLKGIEVIAFNEALEYLTTDRWNSQFKDINTSKMLRLNRDIPSISGATMSARSVVEGSRIAFAVYNELLKGK</sequence>
<reference evidence="1" key="1">
    <citation type="submission" date="2016-10" db="EMBL/GenBank/DDBJ databases">
        <authorList>
            <person name="de Groot N.N."/>
        </authorList>
    </citation>
    <scope>NUCLEOTIDE SEQUENCE</scope>
</reference>
<dbReference type="GO" id="GO:0009055">
    <property type="term" value="F:electron transfer activity"/>
    <property type="evidence" value="ECO:0007669"/>
    <property type="project" value="InterPro"/>
</dbReference>
<dbReference type="PANTHER" id="PTHR36118:SF1">
    <property type="entry name" value="ION-TRANSLOCATING OXIDOREDUCTASE COMPLEX SUBUNIT G"/>
    <property type="match status" value="1"/>
</dbReference>
<evidence type="ECO:0008006" key="2">
    <source>
        <dbReference type="Google" id="ProtNLM"/>
    </source>
</evidence>